<dbReference type="EMBL" id="VWPK01000046">
    <property type="protein sequence ID" value="KAA5609687.1"/>
    <property type="molecule type" value="Genomic_DNA"/>
</dbReference>
<accession>A0A5M6INX5</accession>
<evidence type="ECO:0000313" key="2">
    <source>
        <dbReference type="Proteomes" id="UP000325255"/>
    </source>
</evidence>
<proteinExistence type="predicted"/>
<dbReference type="RefSeq" id="WP_150043333.1">
    <property type="nucleotide sequence ID" value="NZ_OW485608.1"/>
</dbReference>
<evidence type="ECO:0000313" key="1">
    <source>
        <dbReference type="EMBL" id="KAA5609687.1"/>
    </source>
</evidence>
<name>A0A5M6INX5_9PROT</name>
<dbReference type="Proteomes" id="UP000325255">
    <property type="component" value="Unassembled WGS sequence"/>
</dbReference>
<gene>
    <name evidence="1" type="ORF">F1189_23290</name>
</gene>
<organism evidence="1 2">
    <name type="scientific">Rhodovastum atsumiense</name>
    <dbReference type="NCBI Taxonomy" id="504468"/>
    <lineage>
        <taxon>Bacteria</taxon>
        <taxon>Pseudomonadati</taxon>
        <taxon>Pseudomonadota</taxon>
        <taxon>Alphaproteobacteria</taxon>
        <taxon>Acetobacterales</taxon>
        <taxon>Acetobacteraceae</taxon>
        <taxon>Rhodovastum</taxon>
    </lineage>
</organism>
<keyword evidence="2" id="KW-1185">Reference proteome</keyword>
<protein>
    <submittedName>
        <fullName evidence="1">Uncharacterized protein</fullName>
    </submittedName>
</protein>
<reference evidence="1 2" key="1">
    <citation type="submission" date="2019-09" db="EMBL/GenBank/DDBJ databases">
        <title>Genome sequence of Rhodovastum atsumiense, a diverse member of the Acetobacteraceae family of non-sulfur purple photosynthetic bacteria.</title>
        <authorList>
            <person name="Meyer T."/>
            <person name="Kyndt J."/>
        </authorList>
    </citation>
    <scope>NUCLEOTIDE SEQUENCE [LARGE SCALE GENOMIC DNA]</scope>
    <source>
        <strain evidence="1 2">DSM 21279</strain>
    </source>
</reference>
<comment type="caution">
    <text evidence="1">The sequence shown here is derived from an EMBL/GenBank/DDBJ whole genome shotgun (WGS) entry which is preliminary data.</text>
</comment>
<dbReference type="AlphaFoldDB" id="A0A5M6INX5"/>
<sequence length="125" mass="13858">MFLTSNPLYGREIIGGGISLSPVARAGVYGTVHEAEEALRRIRAEYVHACQMQANALSKLNKARAAYRRSGSKADAMSINDWRRDLGRWNSRKAEESRHLAKVEAQIEALRIADELDALTLPHAA</sequence>